<keyword evidence="5" id="KW-0934">Plastid</keyword>
<keyword evidence="4" id="KW-0699">rRNA-binding</keyword>
<proteinExistence type="inferred from homology"/>
<name>A0A1C9JBD2_9CHLO</name>
<dbReference type="Pfam" id="PF00411">
    <property type="entry name" value="Ribosomal_S11"/>
    <property type="match status" value="1"/>
</dbReference>
<comment type="similarity">
    <text evidence="1 4">Belongs to the universal ribosomal protein uS11 family.</text>
</comment>
<reference evidence="5" key="2">
    <citation type="submission" date="2016-08" db="EMBL/GenBank/DDBJ databases">
        <authorList>
            <person name="Seilhamer J.J."/>
        </authorList>
    </citation>
    <scope>NUCLEOTIDE SEQUENCE</scope>
</reference>
<comment type="subcellular location">
    <subcellularLocation>
        <location evidence="4">Plastid</location>
        <location evidence="4">Chloroplast</location>
    </subcellularLocation>
</comment>
<keyword evidence="4" id="KW-0694">RNA-binding</keyword>
<dbReference type="InterPro" id="IPR036967">
    <property type="entry name" value="Ribosomal_uS11_sf"/>
</dbReference>
<geneLocation type="chloroplast" evidence="5"/>
<dbReference type="EMBL" id="KX808497">
    <property type="protein sequence ID" value="AOP19152.1"/>
    <property type="molecule type" value="Genomic_DNA"/>
</dbReference>
<dbReference type="SUPFAM" id="SSF53137">
    <property type="entry name" value="Translational machinery components"/>
    <property type="match status" value="1"/>
</dbReference>
<dbReference type="PANTHER" id="PTHR11759">
    <property type="entry name" value="40S RIBOSOMAL PROTEIN S14/30S RIBOSOMAL PROTEIN S11"/>
    <property type="match status" value="1"/>
</dbReference>
<evidence type="ECO:0000256" key="2">
    <source>
        <dbReference type="ARBA" id="ARBA00022980"/>
    </source>
</evidence>
<dbReference type="AlphaFoldDB" id="A0A1C9JBD2"/>
<dbReference type="GO" id="GO:0005840">
    <property type="term" value="C:ribosome"/>
    <property type="evidence" value="ECO:0007669"/>
    <property type="project" value="UniProtKB-KW"/>
</dbReference>
<dbReference type="InterPro" id="IPR001971">
    <property type="entry name" value="Ribosomal_uS11"/>
</dbReference>
<evidence type="ECO:0000256" key="1">
    <source>
        <dbReference type="ARBA" id="ARBA00006194"/>
    </source>
</evidence>
<gene>
    <name evidence="4 5" type="primary">rps11</name>
</gene>
<dbReference type="HAMAP" id="MF_01310">
    <property type="entry name" value="Ribosomal_uS11"/>
    <property type="match status" value="1"/>
</dbReference>
<dbReference type="RefSeq" id="YP_009306248.1">
    <property type="nucleotide sequence ID" value="NC_031367.1"/>
</dbReference>
<evidence type="ECO:0000313" key="5">
    <source>
        <dbReference type="EMBL" id="AOP19152.1"/>
    </source>
</evidence>
<keyword evidence="2 4" id="KW-0689">Ribosomal protein</keyword>
<comment type="subunit">
    <text evidence="4">Part of the 30S ribosomal subunit.</text>
</comment>
<keyword evidence="5" id="KW-0150">Chloroplast</keyword>
<reference evidence="5" key="1">
    <citation type="journal article" date="2016" name="Genome Biol. Evol.">
        <title>Evolutionary Dynamics of Chloroplast Genomes in Low Light: A Case Study of the Endolithic Green Alga Ostreobium quekettii.</title>
        <authorList>
            <person name="R Marcelino V."/>
            <person name="Cremen M.C."/>
            <person name="Jackson C.J."/>
            <person name="Larkum A.A."/>
            <person name="Verbruggen H."/>
        </authorList>
    </citation>
    <scope>NUCLEOTIDE SEQUENCE</scope>
</reference>
<dbReference type="Gene3D" id="3.30.420.80">
    <property type="entry name" value="Ribosomal protein S11"/>
    <property type="match status" value="1"/>
</dbReference>
<keyword evidence="3 4" id="KW-0687">Ribonucleoprotein</keyword>
<dbReference type="PIRSF" id="PIRSF002131">
    <property type="entry name" value="Ribosomal_S11"/>
    <property type="match status" value="1"/>
</dbReference>
<organism evidence="5">
    <name type="scientific">Derbesia sp. WEST4838</name>
    <dbReference type="NCBI Taxonomy" id="1847751"/>
    <lineage>
        <taxon>Eukaryota</taxon>
        <taxon>Viridiplantae</taxon>
        <taxon>Chlorophyta</taxon>
        <taxon>core chlorophytes</taxon>
        <taxon>Ulvophyceae</taxon>
        <taxon>TCBD clade</taxon>
        <taxon>Bryopsidales</taxon>
        <taxon>Bryopsidineae</taxon>
        <taxon>Derbesiaceae</taxon>
        <taxon>Derbesia</taxon>
    </lineage>
</organism>
<dbReference type="NCBIfam" id="NF003698">
    <property type="entry name" value="PRK05309.1"/>
    <property type="match status" value="1"/>
</dbReference>
<protein>
    <recommendedName>
        <fullName evidence="4">Small ribosomal subunit protein uS11c</fullName>
    </recommendedName>
</protein>
<dbReference type="GO" id="GO:0009507">
    <property type="term" value="C:chloroplast"/>
    <property type="evidence" value="ECO:0007669"/>
    <property type="project" value="UniProtKB-SubCell"/>
</dbReference>
<dbReference type="GO" id="GO:0006412">
    <property type="term" value="P:translation"/>
    <property type="evidence" value="ECO:0007669"/>
    <property type="project" value="UniProtKB-UniRule"/>
</dbReference>
<dbReference type="GO" id="GO:1990904">
    <property type="term" value="C:ribonucleoprotein complex"/>
    <property type="evidence" value="ECO:0007669"/>
    <property type="project" value="UniProtKB-KW"/>
</dbReference>
<dbReference type="GO" id="GO:0003735">
    <property type="term" value="F:structural constituent of ribosome"/>
    <property type="evidence" value="ECO:0007669"/>
    <property type="project" value="InterPro"/>
</dbReference>
<evidence type="ECO:0000256" key="4">
    <source>
        <dbReference type="HAMAP-Rule" id="MF_01310"/>
    </source>
</evidence>
<dbReference type="GeneID" id="29288622"/>
<evidence type="ECO:0000256" key="3">
    <source>
        <dbReference type="ARBA" id="ARBA00023274"/>
    </source>
</evidence>
<sequence length="128" mass="14468">MNIQKLNLSKQKMKINKGVIYIYATFNNTILTLCNVQNKVLFWTSAGSCGFKGARKGTPFSSKITIEKLVKYAREQGIKSLYIIIKGPGPGRETVIRNLQKSSFEILLICDRTPLPHNGCRPPKKRRV</sequence>
<accession>A0A1C9JBD2</accession>
<dbReference type="GO" id="GO:0019843">
    <property type="term" value="F:rRNA binding"/>
    <property type="evidence" value="ECO:0007669"/>
    <property type="project" value="UniProtKB-UniRule"/>
</dbReference>